<dbReference type="NCBIfam" id="TIGR00621">
    <property type="entry name" value="ssb"/>
    <property type="match status" value="1"/>
</dbReference>
<evidence type="ECO:0000256" key="2">
    <source>
        <dbReference type="HAMAP-Rule" id="MF_00984"/>
    </source>
</evidence>
<dbReference type="CDD" id="cd04496">
    <property type="entry name" value="SSB_OBF"/>
    <property type="match status" value="1"/>
</dbReference>
<dbReference type="Pfam" id="PF00436">
    <property type="entry name" value="SSB"/>
    <property type="match status" value="1"/>
</dbReference>
<evidence type="ECO:0000313" key="4">
    <source>
        <dbReference type="EMBL" id="WCT14887.1"/>
    </source>
</evidence>
<dbReference type="InterPro" id="IPR011344">
    <property type="entry name" value="ssDNA-bd"/>
</dbReference>
<dbReference type="InterPro" id="IPR012340">
    <property type="entry name" value="NA-bd_OB-fold"/>
</dbReference>
<dbReference type="EMBL" id="CP117167">
    <property type="protein sequence ID" value="WCT14887.1"/>
    <property type="molecule type" value="Genomic_DNA"/>
</dbReference>
<dbReference type="Gene3D" id="2.40.50.140">
    <property type="entry name" value="Nucleic acid-binding proteins"/>
    <property type="match status" value="1"/>
</dbReference>
<dbReference type="GO" id="GO:0003677">
    <property type="term" value="F:DNA binding"/>
    <property type="evidence" value="ECO:0007669"/>
    <property type="project" value="UniProtKB-KW"/>
</dbReference>
<reference evidence="4 5" key="1">
    <citation type="submission" date="2023-02" db="EMBL/GenBank/DDBJ databases">
        <title>Genome sequence of Mucilaginibacter jinjuensis strain KACC 16571.</title>
        <authorList>
            <person name="Kim S."/>
            <person name="Heo J."/>
            <person name="Kwon S.-W."/>
        </authorList>
    </citation>
    <scope>NUCLEOTIDE SEQUENCE [LARGE SCALE GENOMIC DNA]</scope>
    <source>
        <strain evidence="4 5">KACC 16571</strain>
    </source>
</reference>
<dbReference type="Proteomes" id="UP001216139">
    <property type="component" value="Chromosome"/>
</dbReference>
<sequence>MNTSCINKVMLVGHLGKDPELRYIECNVAVVSFPLATTEYWAKNGVKTEHIEWHNIVMWRGTAESAAEVLKKGELVYLEGKIKTHHFEEKTGIKKYITEVVADKFILLGKSSNVERVMPVKADYEINYKHG</sequence>
<evidence type="ECO:0000256" key="3">
    <source>
        <dbReference type="PIRNR" id="PIRNR002070"/>
    </source>
</evidence>
<evidence type="ECO:0000256" key="1">
    <source>
        <dbReference type="ARBA" id="ARBA00023125"/>
    </source>
</evidence>
<dbReference type="PANTHER" id="PTHR10302:SF0">
    <property type="entry name" value="SINGLE-STRANDED DNA-BINDING PROTEIN, MITOCHONDRIAL"/>
    <property type="match status" value="1"/>
</dbReference>
<gene>
    <name evidence="4" type="primary">ssb</name>
    <name evidence="4" type="ORF">PQO05_13160</name>
</gene>
<protein>
    <recommendedName>
        <fullName evidence="2 3">Single-stranded DNA-binding protein</fullName>
        <shortName evidence="2">SSB</shortName>
    </recommendedName>
</protein>
<name>A0ABY7TIA8_9SPHI</name>
<organism evidence="4 5">
    <name type="scientific">Mucilaginibacter jinjuensis</name>
    <dbReference type="NCBI Taxonomy" id="1176721"/>
    <lineage>
        <taxon>Bacteria</taxon>
        <taxon>Pseudomonadati</taxon>
        <taxon>Bacteroidota</taxon>
        <taxon>Sphingobacteriia</taxon>
        <taxon>Sphingobacteriales</taxon>
        <taxon>Sphingobacteriaceae</taxon>
        <taxon>Mucilaginibacter</taxon>
    </lineage>
</organism>
<dbReference type="PROSITE" id="PS50935">
    <property type="entry name" value="SSB"/>
    <property type="match status" value="1"/>
</dbReference>
<proteinExistence type="inferred from homology"/>
<dbReference type="SUPFAM" id="SSF50249">
    <property type="entry name" value="Nucleic acid-binding proteins"/>
    <property type="match status" value="1"/>
</dbReference>
<keyword evidence="5" id="KW-1185">Reference proteome</keyword>
<evidence type="ECO:0000313" key="5">
    <source>
        <dbReference type="Proteomes" id="UP001216139"/>
    </source>
</evidence>
<dbReference type="HAMAP" id="MF_00984">
    <property type="entry name" value="SSB"/>
    <property type="match status" value="1"/>
</dbReference>
<keyword evidence="1 2" id="KW-0238">DNA-binding</keyword>
<accession>A0ABY7TIA8</accession>
<comment type="subunit">
    <text evidence="2">Homotetramer.</text>
</comment>
<dbReference type="RefSeq" id="WP_273633380.1">
    <property type="nucleotide sequence ID" value="NZ_CP117167.1"/>
</dbReference>
<comment type="caution">
    <text evidence="2">Lacks conserved residue(s) required for the propagation of feature annotation.</text>
</comment>
<dbReference type="PANTHER" id="PTHR10302">
    <property type="entry name" value="SINGLE-STRANDED DNA-BINDING PROTEIN"/>
    <property type="match status" value="1"/>
</dbReference>
<dbReference type="PIRSF" id="PIRSF002070">
    <property type="entry name" value="SSB"/>
    <property type="match status" value="1"/>
</dbReference>
<dbReference type="InterPro" id="IPR000424">
    <property type="entry name" value="Primosome_PriB/ssb"/>
</dbReference>